<sequence length="95" mass="10407">MDDAGAPALLRADEASRFEFAEVFEKRGQGHVMSPVQVRDRGRAGHQPFDHRAAGRIGEGTEECVKMVSHVAIFFDAKGRVKENLSTWLGVVLGV</sequence>
<evidence type="ECO:0000313" key="1">
    <source>
        <dbReference type="EMBL" id="SNS32641.1"/>
    </source>
</evidence>
<dbReference type="AlphaFoldDB" id="A0A239DKR4"/>
<gene>
    <name evidence="1" type="ORF">SAMN04488078_101119</name>
</gene>
<accession>A0A239DKR4</accession>
<evidence type="ECO:0000313" key="2">
    <source>
        <dbReference type="Proteomes" id="UP000198440"/>
    </source>
</evidence>
<dbReference type="Proteomes" id="UP000198440">
    <property type="component" value="Unassembled WGS sequence"/>
</dbReference>
<reference evidence="1 2" key="1">
    <citation type="submission" date="2017-06" db="EMBL/GenBank/DDBJ databases">
        <authorList>
            <person name="Kim H.J."/>
            <person name="Triplett B.A."/>
        </authorList>
    </citation>
    <scope>NUCLEOTIDE SEQUENCE [LARGE SCALE GENOMIC DNA]</scope>
    <source>
        <strain evidence="1 2">DSM 11445</strain>
    </source>
</reference>
<organism evidence="1 2">
    <name type="scientific">Antarctobacter heliothermus</name>
    <dbReference type="NCBI Taxonomy" id="74033"/>
    <lineage>
        <taxon>Bacteria</taxon>
        <taxon>Pseudomonadati</taxon>
        <taxon>Pseudomonadota</taxon>
        <taxon>Alphaproteobacteria</taxon>
        <taxon>Rhodobacterales</taxon>
        <taxon>Roseobacteraceae</taxon>
        <taxon>Antarctobacter</taxon>
    </lineage>
</organism>
<protein>
    <submittedName>
        <fullName evidence="1">Uncharacterized protein</fullName>
    </submittedName>
</protein>
<name>A0A239DKR4_9RHOB</name>
<dbReference type="EMBL" id="FZON01000011">
    <property type="protein sequence ID" value="SNS32641.1"/>
    <property type="molecule type" value="Genomic_DNA"/>
</dbReference>
<proteinExistence type="predicted"/>